<evidence type="ECO:0000256" key="12">
    <source>
        <dbReference type="PROSITE-ProRule" id="PRU01360"/>
    </source>
</evidence>
<keyword evidence="6" id="KW-0732">Signal</keyword>
<evidence type="ECO:0000256" key="9">
    <source>
        <dbReference type="ARBA" id="ARBA00023136"/>
    </source>
</evidence>
<accession>A0ABW9A3Q5</accession>
<keyword evidence="11 12" id="KW-0998">Cell outer membrane</keyword>
<dbReference type="InterPro" id="IPR037066">
    <property type="entry name" value="Plug_dom_sf"/>
</dbReference>
<dbReference type="CDD" id="cd01347">
    <property type="entry name" value="ligand_gated_channel"/>
    <property type="match status" value="1"/>
</dbReference>
<dbReference type="InterPro" id="IPR039426">
    <property type="entry name" value="TonB-dep_rcpt-like"/>
</dbReference>
<dbReference type="PANTHER" id="PTHR30069">
    <property type="entry name" value="TONB-DEPENDENT OUTER MEMBRANE RECEPTOR"/>
    <property type="match status" value="1"/>
</dbReference>
<dbReference type="InterPro" id="IPR010917">
    <property type="entry name" value="TonB_rcpt_CS"/>
</dbReference>
<evidence type="ECO:0000256" key="6">
    <source>
        <dbReference type="ARBA" id="ARBA00022729"/>
    </source>
</evidence>
<dbReference type="EMBL" id="JAQQFM010000001">
    <property type="protein sequence ID" value="MFL9923071.1"/>
    <property type="molecule type" value="Genomic_DNA"/>
</dbReference>
<evidence type="ECO:0000259" key="16">
    <source>
        <dbReference type="Pfam" id="PF07715"/>
    </source>
</evidence>
<evidence type="ECO:0000313" key="17">
    <source>
        <dbReference type="EMBL" id="MFL9923071.1"/>
    </source>
</evidence>
<keyword evidence="9 12" id="KW-0472">Membrane</keyword>
<keyword evidence="7" id="KW-0406">Ion transport</keyword>
<sequence length="634" mass="69451">MPTVVVSASAGGVAQELVQAPASISVITRQELEDRPYRDLADALSSVPGVITTGGNDRKEISIRGMGSAYTLMLIDGKRVDSRETGRLSDGYGQMNAWTPPISAIERVEVVRGPMSALYGADAMGGVINIITRKVAKTWSGEISGDLLLQQHSASGDAYQGSFFLTGPIRNDLLGLQIYGQHSTRDEDKIYFGYRDSQRDNVSVKLALTPTRDHDIVLEANHSSQRIRQEPGKSIDPACAAYTYLGCADPYDKSVETNRFSLSHTGRWSFGTSETYVQQEVFNVSPQDIRLKNTAFRTSWTIPTDEHILTVGVSYDENDLHDRYSNTITNLYDVKRTQKALFAEEVWQMAESFALTTGVRVDDDDRFGKHWSPRVYGVWTMAPAWTLKGGVTSGFTSPELTQVAPGYASLSGVGNIYGNAGLKPEKSLNEEIGLSYLGQDQLSASLTLFNNKFKDKITTLACASGDACYTLPGGAGFYGPLSPQTYANVDRATTRGVEATLGAPLTRAITLDTSYTYTYSRQDSGAYAGKPLNKLPRHLLASTLTYRPSDALSGWVRMTYRGKDSDNVGGIYATLSPVEAPSYTMFDLGASYQINRSLGVRAAIYNIGDKKIRYADYGYVEDGRRLWLGMTAKF</sequence>
<dbReference type="InterPro" id="IPR036942">
    <property type="entry name" value="Beta-barrel_TonB_sf"/>
</dbReference>
<evidence type="ECO:0000259" key="15">
    <source>
        <dbReference type="Pfam" id="PF00593"/>
    </source>
</evidence>
<evidence type="ECO:0000256" key="7">
    <source>
        <dbReference type="ARBA" id="ARBA00023065"/>
    </source>
</evidence>
<comment type="caution">
    <text evidence="17">The sequence shown here is derived from an EMBL/GenBank/DDBJ whole genome shotgun (WGS) entry which is preliminary data.</text>
</comment>
<proteinExistence type="inferred from homology"/>
<evidence type="ECO:0000256" key="2">
    <source>
        <dbReference type="ARBA" id="ARBA00009810"/>
    </source>
</evidence>
<evidence type="ECO:0000256" key="4">
    <source>
        <dbReference type="ARBA" id="ARBA00022452"/>
    </source>
</evidence>
<dbReference type="Pfam" id="PF07715">
    <property type="entry name" value="Plug"/>
    <property type="match status" value="1"/>
</dbReference>
<evidence type="ECO:0000313" key="18">
    <source>
        <dbReference type="Proteomes" id="UP001629246"/>
    </source>
</evidence>
<reference evidence="17 18" key="1">
    <citation type="journal article" date="2024" name="Chem. Sci.">
        <title>Discovery of megapolipeptins by genome mining of a Burkholderiales bacteria collection.</title>
        <authorList>
            <person name="Paulo B.S."/>
            <person name="Recchia M.J.J."/>
            <person name="Lee S."/>
            <person name="Fergusson C.H."/>
            <person name="Romanowski S.B."/>
            <person name="Hernandez A."/>
            <person name="Krull N."/>
            <person name="Liu D.Y."/>
            <person name="Cavanagh H."/>
            <person name="Bos A."/>
            <person name="Gray C.A."/>
            <person name="Murphy B.T."/>
            <person name="Linington R.G."/>
            <person name="Eustaquio A.S."/>
        </authorList>
    </citation>
    <scope>NUCLEOTIDE SEQUENCE [LARGE SCALE GENOMIC DNA]</scope>
    <source>
        <strain evidence="17 18">RL21-008-BIB-A</strain>
    </source>
</reference>
<keyword evidence="8 14" id="KW-0798">TonB box</keyword>
<keyword evidence="5 12" id="KW-0812">Transmembrane</keyword>
<dbReference type="InterPro" id="IPR012910">
    <property type="entry name" value="Plug_dom"/>
</dbReference>
<dbReference type="PROSITE" id="PS52016">
    <property type="entry name" value="TONB_DEPENDENT_REC_3"/>
    <property type="match status" value="1"/>
</dbReference>
<feature type="domain" description="TonB-dependent receptor-like beta-barrel" evidence="15">
    <location>
        <begin position="172"/>
        <end position="607"/>
    </location>
</feature>
<dbReference type="Gene3D" id="2.40.170.20">
    <property type="entry name" value="TonB-dependent receptor, beta-barrel domain"/>
    <property type="match status" value="1"/>
</dbReference>
<keyword evidence="4 12" id="KW-1134">Transmembrane beta strand</keyword>
<dbReference type="PROSITE" id="PS01156">
    <property type="entry name" value="TONB_DEPENDENT_REC_2"/>
    <property type="match status" value="1"/>
</dbReference>
<evidence type="ECO:0000256" key="14">
    <source>
        <dbReference type="RuleBase" id="RU003357"/>
    </source>
</evidence>
<comment type="subcellular location">
    <subcellularLocation>
        <location evidence="1 12">Cell outer membrane</location>
        <topology evidence="1 12">Multi-pass membrane protein</topology>
    </subcellularLocation>
</comment>
<evidence type="ECO:0000256" key="10">
    <source>
        <dbReference type="ARBA" id="ARBA00023170"/>
    </source>
</evidence>
<gene>
    <name evidence="17" type="ORF">PQR62_02250</name>
</gene>
<comment type="similarity">
    <text evidence="2 12 14">Belongs to the TonB-dependent receptor family.</text>
</comment>
<keyword evidence="3 12" id="KW-0813">Transport</keyword>
<evidence type="ECO:0000256" key="5">
    <source>
        <dbReference type="ARBA" id="ARBA00022692"/>
    </source>
</evidence>
<dbReference type="Pfam" id="PF00593">
    <property type="entry name" value="TonB_dep_Rec_b-barrel"/>
    <property type="match status" value="1"/>
</dbReference>
<protein>
    <submittedName>
        <fullName evidence="17">TonB-dependent receptor</fullName>
    </submittedName>
</protein>
<feature type="short sequence motif" description="TonB C-terminal box" evidence="13">
    <location>
        <begin position="617"/>
        <end position="634"/>
    </location>
</feature>
<dbReference type="PANTHER" id="PTHR30069:SF53">
    <property type="entry name" value="COLICIN I RECEPTOR-RELATED"/>
    <property type="match status" value="1"/>
</dbReference>
<name>A0ABW9A3Q5_9BURK</name>
<evidence type="ECO:0000256" key="13">
    <source>
        <dbReference type="PROSITE-ProRule" id="PRU10144"/>
    </source>
</evidence>
<dbReference type="InterPro" id="IPR000531">
    <property type="entry name" value="Beta-barrel_TonB"/>
</dbReference>
<dbReference type="SUPFAM" id="SSF56935">
    <property type="entry name" value="Porins"/>
    <property type="match status" value="1"/>
</dbReference>
<organism evidence="17 18">
    <name type="scientific">Herbaspirillum lusitanum</name>
    <dbReference type="NCBI Taxonomy" id="213312"/>
    <lineage>
        <taxon>Bacteria</taxon>
        <taxon>Pseudomonadati</taxon>
        <taxon>Pseudomonadota</taxon>
        <taxon>Betaproteobacteria</taxon>
        <taxon>Burkholderiales</taxon>
        <taxon>Oxalobacteraceae</taxon>
        <taxon>Herbaspirillum</taxon>
    </lineage>
</organism>
<dbReference type="Proteomes" id="UP001629246">
    <property type="component" value="Unassembled WGS sequence"/>
</dbReference>
<feature type="domain" description="TonB-dependent receptor plug" evidence="16">
    <location>
        <begin position="18"/>
        <end position="127"/>
    </location>
</feature>
<evidence type="ECO:0000256" key="8">
    <source>
        <dbReference type="ARBA" id="ARBA00023077"/>
    </source>
</evidence>
<evidence type="ECO:0000256" key="1">
    <source>
        <dbReference type="ARBA" id="ARBA00004571"/>
    </source>
</evidence>
<keyword evidence="18" id="KW-1185">Reference proteome</keyword>
<dbReference type="Gene3D" id="2.170.130.10">
    <property type="entry name" value="TonB-dependent receptor, plug domain"/>
    <property type="match status" value="1"/>
</dbReference>
<evidence type="ECO:0000256" key="11">
    <source>
        <dbReference type="ARBA" id="ARBA00023237"/>
    </source>
</evidence>
<keyword evidence="10 17" id="KW-0675">Receptor</keyword>
<evidence type="ECO:0000256" key="3">
    <source>
        <dbReference type="ARBA" id="ARBA00022448"/>
    </source>
</evidence>